<accession>A0A8J7CMN0</accession>
<dbReference type="PROSITE" id="PS50011">
    <property type="entry name" value="PROTEIN_KINASE_DOM"/>
    <property type="match status" value="1"/>
</dbReference>
<evidence type="ECO:0000259" key="2">
    <source>
        <dbReference type="PROSITE" id="PS50011"/>
    </source>
</evidence>
<dbReference type="InterPro" id="IPR017441">
    <property type="entry name" value="Protein_kinase_ATP_BS"/>
</dbReference>
<evidence type="ECO:0000256" key="1">
    <source>
        <dbReference type="PROSITE-ProRule" id="PRU10141"/>
    </source>
</evidence>
<dbReference type="GO" id="GO:0005524">
    <property type="term" value="F:ATP binding"/>
    <property type="evidence" value="ECO:0007669"/>
    <property type="project" value="UniProtKB-UniRule"/>
</dbReference>
<dbReference type="Proteomes" id="UP000648239">
    <property type="component" value="Unassembled WGS sequence"/>
</dbReference>
<dbReference type="AlphaFoldDB" id="A0A8J7CMN0"/>
<dbReference type="InterPro" id="IPR000719">
    <property type="entry name" value="Prot_kinase_dom"/>
</dbReference>
<keyword evidence="3" id="KW-0723">Serine/threonine-protein kinase</keyword>
<feature type="non-terminal residue" evidence="3">
    <location>
        <position position="53"/>
    </location>
</feature>
<evidence type="ECO:0000313" key="4">
    <source>
        <dbReference type="Proteomes" id="UP000648239"/>
    </source>
</evidence>
<keyword evidence="1" id="KW-0547">Nucleotide-binding</keyword>
<keyword evidence="1" id="KW-0067">ATP-binding</keyword>
<gene>
    <name evidence="3" type="ORF">IFK94_15945</name>
</gene>
<organism evidence="3 4">
    <name type="scientific">Candidatus Polarisedimenticola svalbardensis</name>
    <dbReference type="NCBI Taxonomy" id="2886004"/>
    <lineage>
        <taxon>Bacteria</taxon>
        <taxon>Pseudomonadati</taxon>
        <taxon>Acidobacteriota</taxon>
        <taxon>Candidatus Polarisedimenticolia</taxon>
        <taxon>Candidatus Polarisedimenticolales</taxon>
        <taxon>Candidatus Polarisedimenticolaceae</taxon>
        <taxon>Candidatus Polarisedimenticola</taxon>
    </lineage>
</organism>
<reference evidence="3 4" key="1">
    <citation type="submission" date="2020-08" db="EMBL/GenBank/DDBJ databases">
        <title>Acidobacteriota in marine sediments use diverse sulfur dissimilation pathways.</title>
        <authorList>
            <person name="Wasmund K."/>
        </authorList>
    </citation>
    <scope>NUCLEOTIDE SEQUENCE [LARGE SCALE GENOMIC DNA]</scope>
    <source>
        <strain evidence="3">MAG AM4</strain>
    </source>
</reference>
<proteinExistence type="predicted"/>
<dbReference type="EMBL" id="JACXWD010000129">
    <property type="protein sequence ID" value="MBD3869613.1"/>
    <property type="molecule type" value="Genomic_DNA"/>
</dbReference>
<dbReference type="InterPro" id="IPR011009">
    <property type="entry name" value="Kinase-like_dom_sf"/>
</dbReference>
<dbReference type="Gene3D" id="3.30.200.20">
    <property type="entry name" value="Phosphorylase Kinase, domain 1"/>
    <property type="match status" value="1"/>
</dbReference>
<name>A0A8J7CMN0_9BACT</name>
<protein>
    <submittedName>
        <fullName evidence="3">Serine/threonine protein kinase</fullName>
    </submittedName>
</protein>
<keyword evidence="3" id="KW-0808">Transferase</keyword>
<dbReference type="PROSITE" id="PS00107">
    <property type="entry name" value="PROTEIN_KINASE_ATP"/>
    <property type="match status" value="1"/>
</dbReference>
<comment type="caution">
    <text evidence="3">The sequence shown here is derived from an EMBL/GenBank/DDBJ whole genome shotgun (WGS) entry which is preliminary data.</text>
</comment>
<dbReference type="SUPFAM" id="SSF56112">
    <property type="entry name" value="Protein kinase-like (PK-like)"/>
    <property type="match status" value="1"/>
</dbReference>
<feature type="domain" description="Protein kinase" evidence="2">
    <location>
        <begin position="12"/>
        <end position="53"/>
    </location>
</feature>
<feature type="binding site" evidence="1">
    <location>
        <position position="41"/>
    </location>
    <ligand>
        <name>ATP</name>
        <dbReference type="ChEBI" id="CHEBI:30616"/>
    </ligand>
</feature>
<keyword evidence="3" id="KW-0418">Kinase</keyword>
<dbReference type="GO" id="GO:0004674">
    <property type="term" value="F:protein serine/threonine kinase activity"/>
    <property type="evidence" value="ECO:0007669"/>
    <property type="project" value="UniProtKB-KW"/>
</dbReference>
<evidence type="ECO:0000313" key="3">
    <source>
        <dbReference type="EMBL" id="MBD3869613.1"/>
    </source>
</evidence>
<sequence length="53" mass="5881">MTIESGRQLSHYRLIEQIGKGGMGEVWLAEDTRLDRKVAVKVLPAELAGDADR</sequence>